<name>A0A1K1PT89_RUMFL</name>
<sequence>MYENNNGVTQEVQAAAPQKKSGGNWVWISFVLVGIALLVIGIILFNNTDVKKYAKIKDFSESYSAADVKRFNLEIGWADLTVSKSNDDKIYVEAKNVPEGFTAGVRGDTFSTEFSEKKIHFYMLPSWLNGSDSNNAVVDIKLPDKEYESFVLDLGAGETDMAGFKCGKFRVDCGAGDVTLEDIDCEEGNLECGAGQVTVNGIKCSSKLNIDGGAGEVVVSSAVLGGLDADQGVGELNFTGTVNGDIDIDGGVGEIVVNLTNPESDFVGSGSKYKIDIDTGVGSKTVNYNVSR</sequence>
<feature type="domain" description="DUF4097" evidence="2">
    <location>
        <begin position="73"/>
        <end position="261"/>
    </location>
</feature>
<keyword evidence="1" id="KW-1133">Transmembrane helix</keyword>
<proteinExistence type="predicted"/>
<keyword evidence="1" id="KW-0812">Transmembrane</keyword>
<dbReference type="EMBL" id="FPIP01000010">
    <property type="protein sequence ID" value="SFW50014.1"/>
    <property type="molecule type" value="Genomic_DNA"/>
</dbReference>
<accession>A0A1K1PT89</accession>
<dbReference type="RefSeq" id="WP_072301128.1">
    <property type="nucleotide sequence ID" value="NZ_FPIP01000010.1"/>
</dbReference>
<dbReference type="Proteomes" id="UP000183461">
    <property type="component" value="Unassembled WGS sequence"/>
</dbReference>
<evidence type="ECO:0000256" key="1">
    <source>
        <dbReference type="SAM" id="Phobius"/>
    </source>
</evidence>
<organism evidence="3 4">
    <name type="scientific">Ruminococcus flavefaciens</name>
    <dbReference type="NCBI Taxonomy" id="1265"/>
    <lineage>
        <taxon>Bacteria</taxon>
        <taxon>Bacillati</taxon>
        <taxon>Bacillota</taxon>
        <taxon>Clostridia</taxon>
        <taxon>Eubacteriales</taxon>
        <taxon>Oscillospiraceae</taxon>
        <taxon>Ruminococcus</taxon>
    </lineage>
</organism>
<dbReference type="Pfam" id="PF13349">
    <property type="entry name" value="DUF4097"/>
    <property type="match status" value="1"/>
</dbReference>
<evidence type="ECO:0000259" key="2">
    <source>
        <dbReference type="Pfam" id="PF13349"/>
    </source>
</evidence>
<evidence type="ECO:0000313" key="4">
    <source>
        <dbReference type="Proteomes" id="UP000183461"/>
    </source>
</evidence>
<dbReference type="AlphaFoldDB" id="A0A1K1PT89"/>
<evidence type="ECO:0000313" key="3">
    <source>
        <dbReference type="EMBL" id="SFW50014.1"/>
    </source>
</evidence>
<protein>
    <submittedName>
        <fullName evidence="3">Putative adhesin</fullName>
    </submittedName>
</protein>
<reference evidence="3 4" key="1">
    <citation type="submission" date="2016-11" db="EMBL/GenBank/DDBJ databases">
        <authorList>
            <person name="Jaros S."/>
            <person name="Januszkiewicz K."/>
            <person name="Wedrychowicz H."/>
        </authorList>
    </citation>
    <scope>NUCLEOTIDE SEQUENCE [LARGE SCALE GENOMIC DNA]</scope>
    <source>
        <strain evidence="3 4">YL228</strain>
    </source>
</reference>
<feature type="transmembrane region" description="Helical" evidence="1">
    <location>
        <begin position="25"/>
        <end position="45"/>
    </location>
</feature>
<keyword evidence="1" id="KW-0472">Membrane</keyword>
<gene>
    <name evidence="3" type="ORF">SAMN02910280_0058</name>
</gene>
<dbReference type="InterPro" id="IPR025164">
    <property type="entry name" value="Toastrack_DUF4097"/>
</dbReference>